<protein>
    <submittedName>
        <fullName evidence="1">Uncharacterized protein</fullName>
    </submittedName>
</protein>
<comment type="caution">
    <text evidence="1">The sequence shown here is derived from an EMBL/GenBank/DDBJ whole genome shotgun (WGS) entry which is preliminary data.</text>
</comment>
<organism evidence="1 2">
    <name type="scientific">Dactylosporangium maewongense</name>
    <dbReference type="NCBI Taxonomy" id="634393"/>
    <lineage>
        <taxon>Bacteria</taxon>
        <taxon>Bacillati</taxon>
        <taxon>Actinomycetota</taxon>
        <taxon>Actinomycetes</taxon>
        <taxon>Micromonosporales</taxon>
        <taxon>Micromonosporaceae</taxon>
        <taxon>Dactylosporangium</taxon>
    </lineage>
</organism>
<sequence>MDDQRREVAAGGYPFNCAVLDDVTFRADGEDLAEGGVEDLFGEMAPALRRFGVTLRIRTVCGNGDEEGYVLDINGCRFPVLDADDWRYNSPWLEATVRPLAVVNDLLAAAGTPVRVFTLYAGENDGLALLLDPAVVHTVRRSGLVDDRNTPELPRPNRDR</sequence>
<dbReference type="RefSeq" id="WP_344507126.1">
    <property type="nucleotide sequence ID" value="NZ_BAAAQD010000016.1"/>
</dbReference>
<dbReference type="EMBL" id="BAAAQD010000016">
    <property type="protein sequence ID" value="GAA1542056.1"/>
    <property type="molecule type" value="Genomic_DNA"/>
</dbReference>
<gene>
    <name evidence="1" type="ORF">GCM10009827_071930</name>
</gene>
<name>A0ABN2BLT3_9ACTN</name>
<evidence type="ECO:0000313" key="1">
    <source>
        <dbReference type="EMBL" id="GAA1542056.1"/>
    </source>
</evidence>
<keyword evidence="2" id="KW-1185">Reference proteome</keyword>
<evidence type="ECO:0000313" key="2">
    <source>
        <dbReference type="Proteomes" id="UP001501470"/>
    </source>
</evidence>
<dbReference type="Proteomes" id="UP001501470">
    <property type="component" value="Unassembled WGS sequence"/>
</dbReference>
<proteinExistence type="predicted"/>
<reference evidence="1 2" key="1">
    <citation type="journal article" date="2019" name="Int. J. Syst. Evol. Microbiol.">
        <title>The Global Catalogue of Microorganisms (GCM) 10K type strain sequencing project: providing services to taxonomists for standard genome sequencing and annotation.</title>
        <authorList>
            <consortium name="The Broad Institute Genomics Platform"/>
            <consortium name="The Broad Institute Genome Sequencing Center for Infectious Disease"/>
            <person name="Wu L."/>
            <person name="Ma J."/>
        </authorList>
    </citation>
    <scope>NUCLEOTIDE SEQUENCE [LARGE SCALE GENOMIC DNA]</scope>
    <source>
        <strain evidence="1 2">JCM 15933</strain>
    </source>
</reference>
<accession>A0ABN2BLT3</accession>